<dbReference type="GO" id="GO:0016567">
    <property type="term" value="P:protein ubiquitination"/>
    <property type="evidence" value="ECO:0007669"/>
    <property type="project" value="InterPro"/>
</dbReference>
<evidence type="ECO:0000256" key="7">
    <source>
        <dbReference type="ARBA" id="ARBA00022833"/>
    </source>
</evidence>
<evidence type="ECO:0000256" key="6">
    <source>
        <dbReference type="ARBA" id="ARBA00022786"/>
    </source>
</evidence>
<keyword evidence="3" id="KW-0479">Metal-binding</keyword>
<evidence type="ECO:0000259" key="10">
    <source>
        <dbReference type="PROSITE" id="PS51416"/>
    </source>
</evidence>
<feature type="region of interest" description="Disordered" evidence="9">
    <location>
        <begin position="19"/>
        <end position="42"/>
    </location>
</feature>
<dbReference type="Pfam" id="PF06701">
    <property type="entry name" value="MIB_HERC2"/>
    <property type="match status" value="1"/>
</dbReference>
<comment type="pathway">
    <text evidence="1">Protein modification; protein ubiquitination.</text>
</comment>
<dbReference type="GO" id="GO:0005737">
    <property type="term" value="C:cytoplasm"/>
    <property type="evidence" value="ECO:0007669"/>
    <property type="project" value="TreeGrafter"/>
</dbReference>
<proteinExistence type="predicted"/>
<keyword evidence="5" id="KW-0863">Zinc-finger</keyword>
<keyword evidence="4" id="KW-0677">Repeat</keyword>
<accession>A0AA35TFI0</accession>
<feature type="region of interest" description="Disordered" evidence="9">
    <location>
        <begin position="237"/>
        <end position="256"/>
    </location>
</feature>
<dbReference type="Gene3D" id="2.30.30.40">
    <property type="entry name" value="SH3 Domains"/>
    <property type="match status" value="1"/>
</dbReference>
<keyword evidence="7" id="KW-0862">Zinc</keyword>
<feature type="compositionally biased region" description="Low complexity" evidence="9">
    <location>
        <begin position="22"/>
        <end position="37"/>
    </location>
</feature>
<evidence type="ECO:0000256" key="3">
    <source>
        <dbReference type="ARBA" id="ARBA00022723"/>
    </source>
</evidence>
<dbReference type="InterPro" id="IPR040847">
    <property type="entry name" value="SH3_15"/>
</dbReference>
<evidence type="ECO:0000313" key="11">
    <source>
        <dbReference type="EMBL" id="CAI8046576.1"/>
    </source>
</evidence>
<dbReference type="PANTHER" id="PTHR24202">
    <property type="entry name" value="E3 UBIQUITIN-PROTEIN LIGASE MIB2"/>
    <property type="match status" value="1"/>
</dbReference>
<dbReference type="SUPFAM" id="SSF159034">
    <property type="entry name" value="Mib/herc2 domain-like"/>
    <property type="match status" value="1"/>
</dbReference>
<feature type="domain" description="MIB/HERC2" evidence="10">
    <location>
        <begin position="59"/>
        <end position="137"/>
    </location>
</feature>
<evidence type="ECO:0000256" key="4">
    <source>
        <dbReference type="ARBA" id="ARBA00022737"/>
    </source>
</evidence>
<protein>
    <submittedName>
        <fullName evidence="11">E3 ubiquitin-protein ligase MIB1</fullName>
    </submittedName>
</protein>
<evidence type="ECO:0000256" key="9">
    <source>
        <dbReference type="SAM" id="MobiDB-lite"/>
    </source>
</evidence>
<dbReference type="AlphaFoldDB" id="A0AA35TFI0"/>
<dbReference type="PROSITE" id="PS51416">
    <property type="entry name" value="MIB_HERC2"/>
    <property type="match status" value="1"/>
</dbReference>
<evidence type="ECO:0000256" key="8">
    <source>
        <dbReference type="ARBA" id="ARBA00023054"/>
    </source>
</evidence>
<gene>
    <name evidence="11" type="ORF">GBAR_LOCUS25769</name>
</gene>
<evidence type="ECO:0000256" key="2">
    <source>
        <dbReference type="ARBA" id="ARBA00022679"/>
    </source>
</evidence>
<dbReference type="GO" id="GO:0006897">
    <property type="term" value="P:endocytosis"/>
    <property type="evidence" value="ECO:0007669"/>
    <property type="project" value="TreeGrafter"/>
</dbReference>
<evidence type="ECO:0000256" key="1">
    <source>
        <dbReference type="ARBA" id="ARBA00004906"/>
    </source>
</evidence>
<dbReference type="GO" id="GO:0007219">
    <property type="term" value="P:Notch signaling pathway"/>
    <property type="evidence" value="ECO:0007669"/>
    <property type="project" value="TreeGrafter"/>
</dbReference>
<keyword evidence="8" id="KW-0175">Coiled coil</keyword>
<comment type="caution">
    <text evidence="11">The sequence shown here is derived from an EMBL/GenBank/DDBJ whole genome shotgun (WGS) entry which is preliminary data.</text>
</comment>
<name>A0AA35TFI0_GEOBA</name>
<dbReference type="InterPro" id="IPR037252">
    <property type="entry name" value="Mib_Herc2_sf"/>
</dbReference>
<dbReference type="GO" id="GO:0008270">
    <property type="term" value="F:zinc ion binding"/>
    <property type="evidence" value="ECO:0007669"/>
    <property type="project" value="UniProtKB-KW"/>
</dbReference>
<dbReference type="InterPro" id="IPR010606">
    <property type="entry name" value="Mib_Herc2"/>
</dbReference>
<keyword evidence="6" id="KW-0833">Ubl conjugation pathway</keyword>
<reference evidence="11" key="1">
    <citation type="submission" date="2023-03" db="EMBL/GenBank/DDBJ databases">
        <authorList>
            <person name="Steffen K."/>
            <person name="Cardenas P."/>
        </authorList>
    </citation>
    <scope>NUCLEOTIDE SEQUENCE</scope>
</reference>
<dbReference type="Pfam" id="PF18346">
    <property type="entry name" value="SH3_15"/>
    <property type="match status" value="2"/>
</dbReference>
<organism evidence="11 12">
    <name type="scientific">Geodia barretti</name>
    <name type="common">Barrett's horny sponge</name>
    <dbReference type="NCBI Taxonomy" id="519541"/>
    <lineage>
        <taxon>Eukaryota</taxon>
        <taxon>Metazoa</taxon>
        <taxon>Porifera</taxon>
        <taxon>Demospongiae</taxon>
        <taxon>Heteroscleromorpha</taxon>
        <taxon>Tetractinellida</taxon>
        <taxon>Astrophorina</taxon>
        <taxon>Geodiidae</taxon>
        <taxon>Geodia</taxon>
    </lineage>
</organism>
<evidence type="ECO:0000256" key="5">
    <source>
        <dbReference type="ARBA" id="ARBA00022771"/>
    </source>
</evidence>
<dbReference type="PANTHER" id="PTHR24202:SF53">
    <property type="entry name" value="E3 UBIQUITIN-PROTEIN LIGASE MIB1"/>
    <property type="match status" value="1"/>
</dbReference>
<dbReference type="GO" id="GO:0004842">
    <property type="term" value="F:ubiquitin-protein transferase activity"/>
    <property type="evidence" value="ECO:0007669"/>
    <property type="project" value="InterPro"/>
</dbReference>
<dbReference type="EMBL" id="CASHTH010003574">
    <property type="protein sequence ID" value="CAI8046576.1"/>
    <property type="molecule type" value="Genomic_DNA"/>
</dbReference>
<sequence>MVVRVAQLASLRNRWKVPTVQTPGSCSTGTTATTQPPTHVPSYSHALFPSYNSTESSEEQEADGTRCLSGARIVRGVDWNWDEQDGGSGNKGKVLQIQDWTSTAPRSAAYVVWDNGVKNLYRLGYEGVSDLKVIMDSKGPSFYRDHLPLLGEDQRAFIGMFSPGDHVAIELDVEVVKNLQVGHGGWSPGMLEVMNAVGVVRGVDEDHDVVVQYPSRQRWTMNPAILKKVPSPVQEVERNGARHPHPPPLTIPSTTTDPFEDAFKVGDFVKISADAEKVKEYQTGHGEWVESMIHTLGKVGRIAEVYGDGDLKIDVKGTMWTFNSQAVRKVDGDGMPLTPSTSANVSQLLRHMFEEHQSSSPGEELVKCAASGDVSRVEDLLRGGEVVLVDVPFNGSALLRQWSQHEEEVGFLYHTSSLKVRTHFHPDL</sequence>
<evidence type="ECO:0000313" key="12">
    <source>
        <dbReference type="Proteomes" id="UP001174909"/>
    </source>
</evidence>
<keyword evidence="12" id="KW-1185">Reference proteome</keyword>
<dbReference type="Proteomes" id="UP001174909">
    <property type="component" value="Unassembled WGS sequence"/>
</dbReference>
<keyword evidence="2" id="KW-0808">Transferase</keyword>